<reference evidence="2 3" key="1">
    <citation type="journal article" date="2020" name="BMC Genomics">
        <title>Intraspecific diversification of the crop wild relative Brassica cretica Lam. using demographic model selection.</title>
        <authorList>
            <person name="Kioukis A."/>
            <person name="Michalopoulou V.A."/>
            <person name="Briers L."/>
            <person name="Pirintsos S."/>
            <person name="Studholme D.J."/>
            <person name="Pavlidis P."/>
            <person name="Sarris P.F."/>
        </authorList>
    </citation>
    <scope>NUCLEOTIDE SEQUENCE [LARGE SCALE GENOMIC DNA]</scope>
    <source>
        <strain evidence="3">cv. PFS-1207/04</strain>
    </source>
</reference>
<dbReference type="Proteomes" id="UP000266723">
    <property type="component" value="Unassembled WGS sequence"/>
</dbReference>
<feature type="compositionally biased region" description="Polar residues" evidence="1">
    <location>
        <begin position="95"/>
        <end position="109"/>
    </location>
</feature>
<evidence type="ECO:0000313" key="3">
    <source>
        <dbReference type="Proteomes" id="UP000266723"/>
    </source>
</evidence>
<name>A0ABQ7CWB5_BRACR</name>
<feature type="region of interest" description="Disordered" evidence="1">
    <location>
        <begin position="158"/>
        <end position="211"/>
    </location>
</feature>
<protein>
    <recommendedName>
        <fullName evidence="4">ELM2 domain-containing protein</fullName>
    </recommendedName>
</protein>
<sequence>MSETDLDPLCEAVQHHSPRQIESNTIFVSSDLLFIRSRVKRFGLCHCEWTDLHLQQSMAVELLFLSFACCNRVYGPSLSLPLSSSDELSDVSAKLGSSQSDPTSSQGRSRPQKHVHIFSFCTFSVYKHPSTDTDTVHIPSAAHRRLIRRRLLANLEAITPPKVMKKKKPKKSKSPASKSTSKTSPSKDSPVKSVDSVSHSPHSEFVSDAHNDIPVEVVAQLPLVSSDLESPPAPKSDQAVIVDSLTDPSGKIEVDLPIVSSSDKTVIADPSADPSSAQKVIPMILLESSSVIQATCSSVLPSDSLQTTNDGSYLEPAVQAPIAEAEKKSSCSHLAEAIDNTVTPSVVPEEGVFLPPKDKLIKPVPMVTSSDTWCDHAKGVGKRLSKKGEPFTLPSGEACIQIPNSVIEKHRKSWEPFVIGQFYSDPPSQGTLHNIMNGIWSKQYRDIAVSKMEGFSEIRNIISSRRHNKRFRPLMTLWLR</sequence>
<feature type="compositionally biased region" description="Basic and acidic residues" evidence="1">
    <location>
        <begin position="201"/>
        <end position="211"/>
    </location>
</feature>
<feature type="compositionally biased region" description="Basic residues" evidence="1">
    <location>
        <begin position="163"/>
        <end position="173"/>
    </location>
</feature>
<accession>A0ABQ7CWB5</accession>
<proteinExistence type="predicted"/>
<gene>
    <name evidence="2" type="ORF">DY000_02018106</name>
</gene>
<keyword evidence="3" id="KW-1185">Reference proteome</keyword>
<feature type="region of interest" description="Disordered" evidence="1">
    <location>
        <begin position="91"/>
        <end position="111"/>
    </location>
</feature>
<dbReference type="EMBL" id="QGKV02000759">
    <property type="protein sequence ID" value="KAF3564413.1"/>
    <property type="molecule type" value="Genomic_DNA"/>
</dbReference>
<comment type="caution">
    <text evidence="2">The sequence shown here is derived from an EMBL/GenBank/DDBJ whole genome shotgun (WGS) entry which is preliminary data.</text>
</comment>
<evidence type="ECO:0008006" key="4">
    <source>
        <dbReference type="Google" id="ProtNLM"/>
    </source>
</evidence>
<organism evidence="2 3">
    <name type="scientific">Brassica cretica</name>
    <name type="common">Mustard</name>
    <dbReference type="NCBI Taxonomy" id="69181"/>
    <lineage>
        <taxon>Eukaryota</taxon>
        <taxon>Viridiplantae</taxon>
        <taxon>Streptophyta</taxon>
        <taxon>Embryophyta</taxon>
        <taxon>Tracheophyta</taxon>
        <taxon>Spermatophyta</taxon>
        <taxon>Magnoliopsida</taxon>
        <taxon>eudicotyledons</taxon>
        <taxon>Gunneridae</taxon>
        <taxon>Pentapetalae</taxon>
        <taxon>rosids</taxon>
        <taxon>malvids</taxon>
        <taxon>Brassicales</taxon>
        <taxon>Brassicaceae</taxon>
        <taxon>Brassiceae</taxon>
        <taxon>Brassica</taxon>
    </lineage>
</organism>
<evidence type="ECO:0000256" key="1">
    <source>
        <dbReference type="SAM" id="MobiDB-lite"/>
    </source>
</evidence>
<feature type="compositionally biased region" description="Low complexity" evidence="1">
    <location>
        <begin position="174"/>
        <end position="200"/>
    </location>
</feature>
<evidence type="ECO:0000313" key="2">
    <source>
        <dbReference type="EMBL" id="KAF3564413.1"/>
    </source>
</evidence>